<dbReference type="InterPro" id="IPR020561">
    <property type="entry name" value="PRibGlycinamid_synth_ATP-grasp"/>
</dbReference>
<dbReference type="Pfam" id="PF02843">
    <property type="entry name" value="GARS_C"/>
    <property type="match status" value="1"/>
</dbReference>
<sequence>MKVLVIGGGGREHAIVWALLKSPQVTEVLCAPGNGGIAALARCIPCDPGNLHELVNIVAVEQPTLTVIGPELPLSIGLVDELTKRGHRVFGPTQGAAQLETSKAFAKEFMQRHGIPTAEYGICTTLDQVREELPRFTVPIVVKASGLAAGKGVVICETHLQAEAAAAEMFSGSLLGTTEEAVVLEEFLTGEELSFFALCDGTHAIEIASAQDHKRIGEGDTGPNTGGMGAYSTDGIATPAMRSWLLHNVAQKVVDGMRSEGEPFKGILFCGIMMSPRGPMVLEFNTRFGDPETETILLRLETDILDLFNASIDGTANQLTIAMRPGASVCVIAASGGYPGKYASDKPISGLPDNLIRDEGDKAQEDDIVIFHSGTAIKDGKIITAGGRVLAISAAAPDLQTALDKAYSELAKISFEGMQFRRDIGHRALR</sequence>
<comment type="catalytic activity">
    <reaction evidence="12">
        <text>5-phospho-beta-D-ribosylamine + glycine + ATP = N(1)-(5-phospho-beta-D-ribosyl)glycinamide + ADP + phosphate + H(+)</text>
        <dbReference type="Rhea" id="RHEA:17453"/>
        <dbReference type="ChEBI" id="CHEBI:15378"/>
        <dbReference type="ChEBI" id="CHEBI:30616"/>
        <dbReference type="ChEBI" id="CHEBI:43474"/>
        <dbReference type="ChEBI" id="CHEBI:57305"/>
        <dbReference type="ChEBI" id="CHEBI:58681"/>
        <dbReference type="ChEBI" id="CHEBI:143788"/>
        <dbReference type="ChEBI" id="CHEBI:456216"/>
        <dbReference type="EC" id="6.3.4.13"/>
    </reaction>
</comment>
<dbReference type="GO" id="GO:0004637">
    <property type="term" value="F:phosphoribosylamine-glycine ligase activity"/>
    <property type="evidence" value="ECO:0007669"/>
    <property type="project" value="UniProtKB-UniRule"/>
</dbReference>
<name>A0A7W8N5Z7_9BACT</name>
<dbReference type="EC" id="6.3.4.13" evidence="4 12"/>
<evidence type="ECO:0000256" key="5">
    <source>
        <dbReference type="ARBA" id="ARBA00022598"/>
    </source>
</evidence>
<dbReference type="Gene3D" id="3.30.470.20">
    <property type="entry name" value="ATP-grasp fold, B domain"/>
    <property type="match status" value="1"/>
</dbReference>
<dbReference type="PROSITE" id="PS50975">
    <property type="entry name" value="ATP_GRASP"/>
    <property type="match status" value="1"/>
</dbReference>
<organism evidence="15 16">
    <name type="scientific">Tunturiibacter lichenicola</name>
    <dbReference type="NCBI Taxonomy" id="2051959"/>
    <lineage>
        <taxon>Bacteria</taxon>
        <taxon>Pseudomonadati</taxon>
        <taxon>Acidobacteriota</taxon>
        <taxon>Terriglobia</taxon>
        <taxon>Terriglobales</taxon>
        <taxon>Acidobacteriaceae</taxon>
        <taxon>Tunturiibacter</taxon>
    </lineage>
</organism>
<dbReference type="SUPFAM" id="SSF56059">
    <property type="entry name" value="Glutathione synthetase ATP-binding domain-like"/>
    <property type="match status" value="1"/>
</dbReference>
<evidence type="ECO:0000256" key="6">
    <source>
        <dbReference type="ARBA" id="ARBA00022741"/>
    </source>
</evidence>
<dbReference type="EMBL" id="JACHDZ010000009">
    <property type="protein sequence ID" value="MBB5346098.1"/>
    <property type="molecule type" value="Genomic_DNA"/>
</dbReference>
<dbReference type="Pfam" id="PF02844">
    <property type="entry name" value="GARS_N"/>
    <property type="match status" value="1"/>
</dbReference>
<evidence type="ECO:0000256" key="1">
    <source>
        <dbReference type="ARBA" id="ARBA00001936"/>
    </source>
</evidence>
<dbReference type="AlphaFoldDB" id="A0A7W8N5Z7"/>
<evidence type="ECO:0000256" key="9">
    <source>
        <dbReference type="ARBA" id="ARBA00038345"/>
    </source>
</evidence>
<evidence type="ECO:0000313" key="15">
    <source>
        <dbReference type="EMBL" id="MBB5346098.1"/>
    </source>
</evidence>
<evidence type="ECO:0000256" key="10">
    <source>
        <dbReference type="ARBA" id="ARBA00042242"/>
    </source>
</evidence>
<dbReference type="Proteomes" id="UP000569092">
    <property type="component" value="Unassembled WGS sequence"/>
</dbReference>
<feature type="domain" description="ATP-grasp" evidence="14">
    <location>
        <begin position="107"/>
        <end position="313"/>
    </location>
</feature>
<dbReference type="InterPro" id="IPR011054">
    <property type="entry name" value="Rudment_hybrid_motif"/>
</dbReference>
<proteinExistence type="inferred from homology"/>
<keyword evidence="7 12" id="KW-0658">Purine biosynthesis</keyword>
<dbReference type="PANTHER" id="PTHR43472:SF1">
    <property type="entry name" value="PHOSPHORIBOSYLAMINE--GLYCINE LIGASE, CHLOROPLASTIC"/>
    <property type="match status" value="1"/>
</dbReference>
<keyword evidence="5 12" id="KW-0436">Ligase</keyword>
<protein>
    <recommendedName>
        <fullName evidence="4 12">Phosphoribosylamine--glycine ligase</fullName>
        <ecNumber evidence="4 12">6.3.4.13</ecNumber>
    </recommendedName>
    <alternativeName>
        <fullName evidence="12">GARS</fullName>
    </alternativeName>
    <alternativeName>
        <fullName evidence="10 12">Glycinamide ribonucleotide synthetase</fullName>
    </alternativeName>
    <alternativeName>
        <fullName evidence="11 12">Phosphoribosylglycinamide synthetase</fullName>
    </alternativeName>
</protein>
<dbReference type="HAMAP" id="MF_00138">
    <property type="entry name" value="GARS"/>
    <property type="match status" value="1"/>
</dbReference>
<dbReference type="NCBIfam" id="TIGR00877">
    <property type="entry name" value="purD"/>
    <property type="match status" value="1"/>
</dbReference>
<comment type="similarity">
    <text evidence="9 12">Belongs to the GARS family.</text>
</comment>
<evidence type="ECO:0000256" key="8">
    <source>
        <dbReference type="ARBA" id="ARBA00022840"/>
    </source>
</evidence>
<evidence type="ECO:0000256" key="12">
    <source>
        <dbReference type="HAMAP-Rule" id="MF_00138"/>
    </source>
</evidence>
<evidence type="ECO:0000256" key="11">
    <source>
        <dbReference type="ARBA" id="ARBA00042864"/>
    </source>
</evidence>
<dbReference type="Pfam" id="PF01071">
    <property type="entry name" value="GARS_A"/>
    <property type="match status" value="1"/>
</dbReference>
<gene>
    <name evidence="12" type="primary">purD</name>
    <name evidence="15" type="ORF">HDF10_004108</name>
</gene>
<keyword evidence="6 13" id="KW-0547">Nucleotide-binding</keyword>
<dbReference type="PANTHER" id="PTHR43472">
    <property type="entry name" value="PHOSPHORIBOSYLAMINE--GLYCINE LIGASE"/>
    <property type="match status" value="1"/>
</dbReference>
<dbReference type="InterPro" id="IPR013815">
    <property type="entry name" value="ATP_grasp_subdomain_1"/>
</dbReference>
<reference evidence="15 16" key="1">
    <citation type="submission" date="2020-08" db="EMBL/GenBank/DDBJ databases">
        <title>Genomic Encyclopedia of Type Strains, Phase IV (KMG-V): Genome sequencing to study the core and pangenomes of soil and plant-associated prokaryotes.</title>
        <authorList>
            <person name="Whitman W."/>
        </authorList>
    </citation>
    <scope>NUCLEOTIDE SEQUENCE [LARGE SCALE GENOMIC DNA]</scope>
    <source>
        <strain evidence="15 16">M8US30</strain>
    </source>
</reference>
<dbReference type="InterPro" id="IPR020562">
    <property type="entry name" value="PRibGlycinamide_synth_N"/>
</dbReference>
<dbReference type="SUPFAM" id="SSF52440">
    <property type="entry name" value="PreATP-grasp domain"/>
    <property type="match status" value="1"/>
</dbReference>
<dbReference type="SUPFAM" id="SSF51246">
    <property type="entry name" value="Rudiment single hybrid motif"/>
    <property type="match status" value="1"/>
</dbReference>
<dbReference type="GO" id="GO:0005524">
    <property type="term" value="F:ATP binding"/>
    <property type="evidence" value="ECO:0007669"/>
    <property type="project" value="UniProtKB-UniRule"/>
</dbReference>
<dbReference type="Gene3D" id="3.30.1490.20">
    <property type="entry name" value="ATP-grasp fold, A domain"/>
    <property type="match status" value="1"/>
</dbReference>
<accession>A0A7W8N5Z7</accession>
<dbReference type="InterPro" id="IPR037123">
    <property type="entry name" value="PRibGlycinamide_synth_C_sf"/>
</dbReference>
<comment type="pathway">
    <text evidence="3 12">Purine metabolism; IMP biosynthesis via de novo pathway; N(1)-(5-phospho-D-ribosyl)glycinamide from 5-phospho-alpha-D-ribose 1-diphosphate: step 2/2.</text>
</comment>
<dbReference type="InterPro" id="IPR020560">
    <property type="entry name" value="PRibGlycinamide_synth_C-dom"/>
</dbReference>
<evidence type="ECO:0000259" key="14">
    <source>
        <dbReference type="PROSITE" id="PS50975"/>
    </source>
</evidence>
<dbReference type="Gene3D" id="3.90.600.10">
    <property type="entry name" value="Phosphoribosylglycinamide synthetase, C-terminal domain"/>
    <property type="match status" value="1"/>
</dbReference>
<dbReference type="FunFam" id="3.90.600.10:FF:000001">
    <property type="entry name" value="Trifunctional purine biosynthetic protein adenosine-3"/>
    <property type="match status" value="1"/>
</dbReference>
<evidence type="ECO:0000256" key="7">
    <source>
        <dbReference type="ARBA" id="ARBA00022755"/>
    </source>
</evidence>
<keyword evidence="8 13" id="KW-0067">ATP-binding</keyword>
<dbReference type="Gene3D" id="3.40.50.20">
    <property type="match status" value="1"/>
</dbReference>
<dbReference type="GO" id="GO:0046872">
    <property type="term" value="F:metal ion binding"/>
    <property type="evidence" value="ECO:0007669"/>
    <property type="project" value="InterPro"/>
</dbReference>
<comment type="cofactor">
    <cofactor evidence="1">
        <name>Mn(2+)</name>
        <dbReference type="ChEBI" id="CHEBI:29035"/>
    </cofactor>
</comment>
<dbReference type="InterPro" id="IPR000115">
    <property type="entry name" value="PRibGlycinamide_synth"/>
</dbReference>
<dbReference type="GO" id="GO:0009113">
    <property type="term" value="P:purine nucleobase biosynthetic process"/>
    <property type="evidence" value="ECO:0007669"/>
    <property type="project" value="InterPro"/>
</dbReference>
<dbReference type="InterPro" id="IPR016185">
    <property type="entry name" value="PreATP-grasp_dom_sf"/>
</dbReference>
<comment type="caution">
    <text evidence="15">The sequence shown here is derived from an EMBL/GenBank/DDBJ whole genome shotgun (WGS) entry which is preliminary data.</text>
</comment>
<evidence type="ECO:0000256" key="4">
    <source>
        <dbReference type="ARBA" id="ARBA00013255"/>
    </source>
</evidence>
<dbReference type="PROSITE" id="PS00184">
    <property type="entry name" value="GARS"/>
    <property type="match status" value="1"/>
</dbReference>
<dbReference type="SMART" id="SM01209">
    <property type="entry name" value="GARS_A"/>
    <property type="match status" value="1"/>
</dbReference>
<evidence type="ECO:0000256" key="13">
    <source>
        <dbReference type="PROSITE-ProRule" id="PRU00409"/>
    </source>
</evidence>
<dbReference type="GO" id="GO:0006189">
    <property type="term" value="P:'de novo' IMP biosynthetic process"/>
    <property type="evidence" value="ECO:0007669"/>
    <property type="project" value="UniProtKB-UniRule"/>
</dbReference>
<evidence type="ECO:0000256" key="2">
    <source>
        <dbReference type="ARBA" id="ARBA00001946"/>
    </source>
</evidence>
<dbReference type="UniPathway" id="UPA00074">
    <property type="reaction ID" value="UER00125"/>
</dbReference>
<dbReference type="InterPro" id="IPR011761">
    <property type="entry name" value="ATP-grasp"/>
</dbReference>
<evidence type="ECO:0000313" key="16">
    <source>
        <dbReference type="Proteomes" id="UP000569092"/>
    </source>
</evidence>
<dbReference type="SMART" id="SM01210">
    <property type="entry name" value="GARS_C"/>
    <property type="match status" value="1"/>
</dbReference>
<comment type="cofactor">
    <cofactor evidence="2">
        <name>Mg(2+)</name>
        <dbReference type="ChEBI" id="CHEBI:18420"/>
    </cofactor>
</comment>
<evidence type="ECO:0000256" key="3">
    <source>
        <dbReference type="ARBA" id="ARBA00005174"/>
    </source>
</evidence>
<dbReference type="InterPro" id="IPR020559">
    <property type="entry name" value="PRibGlycinamide_synth_CS"/>
</dbReference>